<proteinExistence type="predicted"/>
<reference evidence="1" key="2">
    <citation type="submission" date="2020-09" db="EMBL/GenBank/DDBJ databases">
        <authorList>
            <person name="Sun Q."/>
            <person name="Kim S."/>
        </authorList>
    </citation>
    <scope>NUCLEOTIDE SEQUENCE</scope>
    <source>
        <strain evidence="1">KCTC 42249</strain>
    </source>
</reference>
<accession>A0A8J3DSS7</accession>
<reference evidence="1" key="1">
    <citation type="journal article" date="2014" name="Int. J. Syst. Evol. Microbiol.">
        <title>Complete genome sequence of Corynebacterium casei LMG S-19264T (=DSM 44701T), isolated from a smear-ripened cheese.</title>
        <authorList>
            <consortium name="US DOE Joint Genome Institute (JGI-PGF)"/>
            <person name="Walter F."/>
            <person name="Albersmeier A."/>
            <person name="Kalinowski J."/>
            <person name="Ruckert C."/>
        </authorList>
    </citation>
    <scope>NUCLEOTIDE SEQUENCE</scope>
    <source>
        <strain evidence="1">KCTC 42249</strain>
    </source>
</reference>
<dbReference type="Proteomes" id="UP000630142">
    <property type="component" value="Unassembled WGS sequence"/>
</dbReference>
<organism evidence="1 2">
    <name type="scientific">Tianweitania populi</name>
    <dbReference type="NCBI Taxonomy" id="1607949"/>
    <lineage>
        <taxon>Bacteria</taxon>
        <taxon>Pseudomonadati</taxon>
        <taxon>Pseudomonadota</taxon>
        <taxon>Alphaproteobacteria</taxon>
        <taxon>Hyphomicrobiales</taxon>
        <taxon>Phyllobacteriaceae</taxon>
        <taxon>Tianweitania</taxon>
    </lineage>
</organism>
<comment type="caution">
    <text evidence="1">The sequence shown here is derived from an EMBL/GenBank/DDBJ whole genome shotgun (WGS) entry which is preliminary data.</text>
</comment>
<sequence length="59" mass="6449">MSFEITHLNSGGDRESQSVRQADALPLLSKIERLGGTNIQVRSANGQRWTAAQARAQLI</sequence>
<protein>
    <submittedName>
        <fullName evidence="1">Uncharacterized protein</fullName>
    </submittedName>
</protein>
<name>A0A8J3DSS7_9HYPH</name>
<dbReference type="AlphaFoldDB" id="A0A8J3DSS7"/>
<evidence type="ECO:0000313" key="2">
    <source>
        <dbReference type="Proteomes" id="UP000630142"/>
    </source>
</evidence>
<gene>
    <name evidence="1" type="ORF">GCM10016234_34370</name>
</gene>
<dbReference type="EMBL" id="BMZQ01000003">
    <property type="protein sequence ID" value="GHD21078.1"/>
    <property type="molecule type" value="Genomic_DNA"/>
</dbReference>
<keyword evidence="2" id="KW-1185">Reference proteome</keyword>
<evidence type="ECO:0000313" key="1">
    <source>
        <dbReference type="EMBL" id="GHD21078.1"/>
    </source>
</evidence>